<sequence length="76" mass="8775">MVTLLYLGLSTSELSLILILLIGLYLVALTLLAMQPGNWKMKMVWVFMIFCFPIVGSLLFIMMRAFWSGRLQTQMR</sequence>
<name>A0A316B3Q4_9BACT</name>
<keyword evidence="1" id="KW-0472">Membrane</keyword>
<keyword evidence="1" id="KW-1133">Transmembrane helix</keyword>
<protein>
    <recommendedName>
        <fullName evidence="4">Phospholipase D-like protein</fullName>
    </recommendedName>
</protein>
<dbReference type="EMBL" id="QGDT01000008">
    <property type="protein sequence ID" value="PWJ57197.1"/>
    <property type="molecule type" value="Genomic_DNA"/>
</dbReference>
<accession>A0A316B3Q4</accession>
<evidence type="ECO:0000313" key="3">
    <source>
        <dbReference type="Proteomes" id="UP000245880"/>
    </source>
</evidence>
<gene>
    <name evidence="2" type="ORF">CLV98_108117</name>
</gene>
<evidence type="ECO:0000256" key="1">
    <source>
        <dbReference type="SAM" id="Phobius"/>
    </source>
</evidence>
<organism evidence="2 3">
    <name type="scientific">Dyadobacter jejuensis</name>
    <dbReference type="NCBI Taxonomy" id="1082580"/>
    <lineage>
        <taxon>Bacteria</taxon>
        <taxon>Pseudomonadati</taxon>
        <taxon>Bacteroidota</taxon>
        <taxon>Cytophagia</taxon>
        <taxon>Cytophagales</taxon>
        <taxon>Spirosomataceae</taxon>
        <taxon>Dyadobacter</taxon>
    </lineage>
</organism>
<dbReference type="AlphaFoldDB" id="A0A316B3Q4"/>
<keyword evidence="3" id="KW-1185">Reference proteome</keyword>
<evidence type="ECO:0000313" key="2">
    <source>
        <dbReference type="EMBL" id="PWJ57197.1"/>
    </source>
</evidence>
<comment type="caution">
    <text evidence="2">The sequence shown here is derived from an EMBL/GenBank/DDBJ whole genome shotgun (WGS) entry which is preliminary data.</text>
</comment>
<keyword evidence="1" id="KW-0812">Transmembrane</keyword>
<proteinExistence type="predicted"/>
<evidence type="ECO:0008006" key="4">
    <source>
        <dbReference type="Google" id="ProtNLM"/>
    </source>
</evidence>
<feature type="transmembrane region" description="Helical" evidence="1">
    <location>
        <begin position="14"/>
        <end position="32"/>
    </location>
</feature>
<feature type="transmembrane region" description="Helical" evidence="1">
    <location>
        <begin position="44"/>
        <end position="67"/>
    </location>
</feature>
<reference evidence="2 3" key="1">
    <citation type="submission" date="2018-03" db="EMBL/GenBank/DDBJ databases">
        <title>Genomic Encyclopedia of Archaeal and Bacterial Type Strains, Phase II (KMG-II): from individual species to whole genera.</title>
        <authorList>
            <person name="Goeker M."/>
        </authorList>
    </citation>
    <scope>NUCLEOTIDE SEQUENCE [LARGE SCALE GENOMIC DNA]</scope>
    <source>
        <strain evidence="2 3">DSM 100346</strain>
    </source>
</reference>
<dbReference type="Proteomes" id="UP000245880">
    <property type="component" value="Unassembled WGS sequence"/>
</dbReference>